<dbReference type="HOGENOM" id="CLU_067641_0_0_1"/>
<dbReference type="GeneID" id="19264094"/>
<organism evidence="2 3">
    <name type="scientific">Metarhizium robertsii (strain ARSEF 23 / ATCC MYA-3075)</name>
    <name type="common">Metarhizium anisopliae (strain ARSEF 23)</name>
    <dbReference type="NCBI Taxonomy" id="655844"/>
    <lineage>
        <taxon>Eukaryota</taxon>
        <taxon>Fungi</taxon>
        <taxon>Dikarya</taxon>
        <taxon>Ascomycota</taxon>
        <taxon>Pezizomycotina</taxon>
        <taxon>Sordariomycetes</taxon>
        <taxon>Hypocreomycetidae</taxon>
        <taxon>Hypocreales</taxon>
        <taxon>Clavicipitaceae</taxon>
        <taxon>Metarhizium</taxon>
    </lineage>
</organism>
<feature type="compositionally biased region" description="Low complexity" evidence="1">
    <location>
        <begin position="12"/>
        <end position="24"/>
    </location>
</feature>
<comment type="caution">
    <text evidence="2">The sequence shown here is derived from an EMBL/GenBank/DDBJ whole genome shotgun (WGS) entry which is preliminary data.</text>
</comment>
<gene>
    <name evidence="2" type="ORF">MAA_09808</name>
</gene>
<evidence type="ECO:0000313" key="2">
    <source>
        <dbReference type="EMBL" id="EFY94684.1"/>
    </source>
</evidence>
<keyword evidence="3" id="KW-1185">Reference proteome</keyword>
<protein>
    <submittedName>
        <fullName evidence="2">Alpha-L-fucosidase</fullName>
    </submittedName>
</protein>
<feature type="region of interest" description="Disordered" evidence="1">
    <location>
        <begin position="1"/>
        <end position="25"/>
    </location>
</feature>
<dbReference type="KEGG" id="maj:MAA_09808"/>
<dbReference type="AlphaFoldDB" id="E9FC09"/>
<sequence length="377" mass="42108">MRPDHDAYHWHLSSPPSRRLSPTPGDVDIRMEPNRVWHDPVVEIYSNLITPGVRCSAEAYDLANRRWYCLKVEAEVEDDQWLSSTVATHLGRYYAANREKPPWNTIRMNADGSLVTFDSQPDDKVDRPIRKSLCYGHKRTDRLPTTAVDNLKNLSYISRSADRCTWNDQDCVFKRIEFDVDVEVIEDEIQTRETLIHAMGLMPATQTNNEMARRFSLVPILAVVVADRKPWKPGTVAGILMPYGGEDLESLVRNRNTGLSLTLTQLLDLVRGVRELAKCGAQHGDIKYWNTVLQPTEQGDGPGKLMLIDAGSEAPEYDGDARALGTLLLWCLENTPALRQDRQAKAMVVAAASALVNGNFDAALGCLSARKHVDGAG</sequence>
<dbReference type="SUPFAM" id="SSF56112">
    <property type="entry name" value="Protein kinase-like (PK-like)"/>
    <property type="match status" value="1"/>
</dbReference>
<evidence type="ECO:0000256" key="1">
    <source>
        <dbReference type="SAM" id="MobiDB-lite"/>
    </source>
</evidence>
<dbReference type="InterPro" id="IPR011009">
    <property type="entry name" value="Kinase-like_dom_sf"/>
</dbReference>
<name>E9FC09_METRA</name>
<dbReference type="OrthoDB" id="5221171at2759"/>
<reference evidence="2 3" key="1">
    <citation type="journal article" date="2011" name="PLoS Genet.">
        <title>Genome sequencing and comparative transcriptomics of the model entomopathogenic fungi Metarhizium anisopliae and M. acridum.</title>
        <authorList>
            <person name="Gao Q."/>
            <person name="Jin K."/>
            <person name="Ying S.H."/>
            <person name="Zhang Y."/>
            <person name="Xiao G."/>
            <person name="Shang Y."/>
            <person name="Duan Z."/>
            <person name="Hu X."/>
            <person name="Xie X.Q."/>
            <person name="Zhou G."/>
            <person name="Peng G."/>
            <person name="Luo Z."/>
            <person name="Huang W."/>
            <person name="Wang B."/>
            <person name="Fang W."/>
            <person name="Wang S."/>
            <person name="Zhong Y."/>
            <person name="Ma L.J."/>
            <person name="St Leger R.J."/>
            <person name="Zhao G.P."/>
            <person name="Pei Y."/>
            <person name="Feng M.G."/>
            <person name="Xia Y."/>
            <person name="Wang C."/>
        </authorList>
    </citation>
    <scope>NUCLEOTIDE SEQUENCE [LARGE SCALE GENOMIC DNA]</scope>
    <source>
        <strain evidence="3">ARSEF 23 / ATCC MYA-3075</strain>
    </source>
</reference>
<reference evidence="2 3" key="2">
    <citation type="journal article" date="2014" name="Proc. Natl. Acad. Sci. U.S.A.">
        <title>Trajectory and genomic determinants of fungal-pathogen speciation and host adaptation.</title>
        <authorList>
            <person name="Hu X."/>
            <person name="Xiao G."/>
            <person name="Zheng P."/>
            <person name="Shang Y."/>
            <person name="Su Y."/>
            <person name="Zhang X."/>
            <person name="Liu X."/>
            <person name="Zhan S."/>
            <person name="St Leger R.J."/>
            <person name="Wang C."/>
        </authorList>
    </citation>
    <scope>GENOME REANNOTATION</scope>
    <source>
        <strain evidence="3">ARSEF 23 / ATCC MYA-3075</strain>
    </source>
</reference>
<evidence type="ECO:0000313" key="3">
    <source>
        <dbReference type="Proteomes" id="UP000002498"/>
    </source>
</evidence>
<dbReference type="EMBL" id="ADNJ02000011">
    <property type="protein sequence ID" value="EFY94684.1"/>
    <property type="molecule type" value="Genomic_DNA"/>
</dbReference>
<proteinExistence type="predicted"/>
<accession>E9FC09</accession>
<dbReference type="Proteomes" id="UP000002498">
    <property type="component" value="Unassembled WGS sequence"/>
</dbReference>
<dbReference type="RefSeq" id="XP_007825997.1">
    <property type="nucleotide sequence ID" value="XM_007827806.1"/>
</dbReference>